<evidence type="ECO:0000313" key="1">
    <source>
        <dbReference type="EMBL" id="TGO12319.1"/>
    </source>
</evidence>
<comment type="caution">
    <text evidence="1">The sequence shown here is derived from an EMBL/GenBank/DDBJ whole genome shotgun (WGS) entry which is preliminary data.</text>
</comment>
<evidence type="ECO:0000313" key="2">
    <source>
        <dbReference type="Proteomes" id="UP000297777"/>
    </source>
</evidence>
<accession>A0A4Z1EM93</accession>
<dbReference type="AlphaFoldDB" id="A0A4Z1EM93"/>
<protein>
    <submittedName>
        <fullName evidence="1">Uncharacterized protein</fullName>
    </submittedName>
</protein>
<organism evidence="1 2">
    <name type="scientific">Botrytis tulipae</name>
    <dbReference type="NCBI Taxonomy" id="87230"/>
    <lineage>
        <taxon>Eukaryota</taxon>
        <taxon>Fungi</taxon>
        <taxon>Dikarya</taxon>
        <taxon>Ascomycota</taxon>
        <taxon>Pezizomycotina</taxon>
        <taxon>Leotiomycetes</taxon>
        <taxon>Helotiales</taxon>
        <taxon>Sclerotiniaceae</taxon>
        <taxon>Botrytis</taxon>
    </lineage>
</organism>
<dbReference type="SUPFAM" id="SSF51101">
    <property type="entry name" value="Mannose-binding lectins"/>
    <property type="match status" value="1"/>
</dbReference>
<dbReference type="InterPro" id="IPR036404">
    <property type="entry name" value="Jacalin-like_lectin_dom_sf"/>
</dbReference>
<gene>
    <name evidence="1" type="ORF">BTUL_0090g00100</name>
</gene>
<dbReference type="EMBL" id="PQXH01000090">
    <property type="protein sequence ID" value="TGO12319.1"/>
    <property type="molecule type" value="Genomic_DNA"/>
</dbReference>
<dbReference type="OrthoDB" id="5273847at2759"/>
<proteinExistence type="predicted"/>
<sequence>MAQLNGNTPIQSVNIGYILGQYNHLVASTLPKILWLVASPLGVEKIAINAYPHSFLHSVDGLAFCAGIRDIEFIYNTGIRSTWGADYDAASVSFFLQDFEHLAKFVVYKVNSVVYHLQFITDLNRTSELMPPAPTESGVSFDCVEDSALDNGYIVGLCGCFVNSERQLNCFGIISSTTVASSKSIWVSSEDQDSCRYLSSEEPLGGGGNHVEFERRLLLDKRLQSIQVSKNTVSTRYCRREQVTGLLFQCRECSEIREAAFELFCRTTLCL</sequence>
<dbReference type="Gene3D" id="2.100.10.30">
    <property type="entry name" value="Jacalin-like lectin domain"/>
    <property type="match status" value="1"/>
</dbReference>
<dbReference type="Proteomes" id="UP000297777">
    <property type="component" value="Unassembled WGS sequence"/>
</dbReference>
<reference evidence="1 2" key="1">
    <citation type="submission" date="2017-12" db="EMBL/GenBank/DDBJ databases">
        <title>Comparative genomics of Botrytis spp.</title>
        <authorList>
            <person name="Valero-Jimenez C.A."/>
            <person name="Tapia P."/>
            <person name="Veloso J."/>
            <person name="Silva-Moreno E."/>
            <person name="Staats M."/>
            <person name="Valdes J.H."/>
            <person name="Van Kan J.A.L."/>
        </authorList>
    </citation>
    <scope>NUCLEOTIDE SEQUENCE [LARGE SCALE GENOMIC DNA]</scope>
    <source>
        <strain evidence="1 2">Bt9001</strain>
    </source>
</reference>
<name>A0A4Z1EM93_9HELO</name>
<keyword evidence="2" id="KW-1185">Reference proteome</keyword>